<protein>
    <recommendedName>
        <fullName evidence="2">UDENN domain-containing protein</fullName>
    </recommendedName>
</protein>
<dbReference type="Gene3D" id="3.30.450.200">
    <property type="match status" value="1"/>
</dbReference>
<gene>
    <name evidence="3" type="ORF">BJG266_LOCUS19811</name>
    <name evidence="4" type="ORF">QVE165_LOCUS42185</name>
    <name evidence="5" type="ORF">QVE165_LOCUS44219</name>
</gene>
<keyword evidence="6" id="KW-1185">Reference proteome</keyword>
<feature type="region of interest" description="Disordered" evidence="1">
    <location>
        <begin position="404"/>
        <end position="459"/>
    </location>
</feature>
<dbReference type="InterPro" id="IPR051942">
    <property type="entry name" value="DENN_domain_containing_2"/>
</dbReference>
<dbReference type="PANTHER" id="PTHR15288:SF0">
    <property type="entry name" value="UDENN DOMAIN-CONTAINING PROTEIN"/>
    <property type="match status" value="1"/>
</dbReference>
<dbReference type="InterPro" id="IPR005113">
    <property type="entry name" value="uDENN_dom"/>
</dbReference>
<organism evidence="3 7">
    <name type="scientific">Adineta steineri</name>
    <dbReference type="NCBI Taxonomy" id="433720"/>
    <lineage>
        <taxon>Eukaryota</taxon>
        <taxon>Metazoa</taxon>
        <taxon>Spiralia</taxon>
        <taxon>Gnathifera</taxon>
        <taxon>Rotifera</taxon>
        <taxon>Eurotatoria</taxon>
        <taxon>Bdelloidea</taxon>
        <taxon>Adinetida</taxon>
        <taxon>Adinetidae</taxon>
        <taxon>Adineta</taxon>
    </lineage>
</organism>
<dbReference type="PANTHER" id="PTHR15288">
    <property type="entry name" value="DENN DOMAIN-CONTAINING PROTEIN 2"/>
    <property type="match status" value="1"/>
</dbReference>
<proteinExistence type="predicted"/>
<feature type="compositionally biased region" description="Polar residues" evidence="1">
    <location>
        <begin position="265"/>
        <end position="276"/>
    </location>
</feature>
<feature type="compositionally biased region" description="Polar residues" evidence="1">
    <location>
        <begin position="404"/>
        <end position="421"/>
    </location>
</feature>
<dbReference type="SMART" id="SM00799">
    <property type="entry name" value="DENN"/>
    <property type="match status" value="1"/>
</dbReference>
<evidence type="ECO:0000313" key="4">
    <source>
        <dbReference type="EMBL" id="CAF1480180.1"/>
    </source>
</evidence>
<dbReference type="EMBL" id="CAJNOM010000515">
    <property type="protein sequence ID" value="CAF1480180.1"/>
    <property type="molecule type" value="Genomic_DNA"/>
</dbReference>
<dbReference type="PROSITE" id="PS50211">
    <property type="entry name" value="DENN"/>
    <property type="match status" value="1"/>
</dbReference>
<dbReference type="Proteomes" id="UP000663832">
    <property type="component" value="Unassembled WGS sequence"/>
</dbReference>
<evidence type="ECO:0000313" key="3">
    <source>
        <dbReference type="EMBL" id="CAF1072922.1"/>
    </source>
</evidence>
<dbReference type="Pfam" id="PF03456">
    <property type="entry name" value="uDENN"/>
    <property type="match status" value="1"/>
</dbReference>
<evidence type="ECO:0000259" key="2">
    <source>
        <dbReference type="PROSITE" id="PS50211"/>
    </source>
</evidence>
<dbReference type="InterPro" id="IPR001194">
    <property type="entry name" value="cDENN_dom"/>
</dbReference>
<name>A0A814M0V4_9BILA</name>
<feature type="compositionally biased region" description="Polar residues" evidence="1">
    <location>
        <begin position="248"/>
        <end position="258"/>
    </location>
</feature>
<evidence type="ECO:0000256" key="1">
    <source>
        <dbReference type="SAM" id="MobiDB-lite"/>
    </source>
</evidence>
<dbReference type="InterPro" id="IPR037516">
    <property type="entry name" value="Tripartite_DENN"/>
</dbReference>
<comment type="caution">
    <text evidence="3">The sequence shown here is derived from an EMBL/GenBank/DDBJ whole genome shotgun (WGS) entry which is preliminary data.</text>
</comment>
<dbReference type="Pfam" id="PF02141">
    <property type="entry name" value="DENN"/>
    <property type="match status" value="1"/>
</dbReference>
<sequence length="1161" mass="132622">MHTQNESDGHLVRSGTIIRESVRCLPKGHFQQIRQMFDKQSCSKKPLSTIYERHQSKQQQQQQSSSSYNVLKLPVTDDEKLQHTTNIDDIIIENDKSFEENYLSDYPLFHSEFVNKSFQHSLSKPIENHLSTDTHSSTTSLPQQFLFPIDSEKSVLTSKQRRQLAMAAAVNYPDSFESSPRPNQFNRIGSTRQYVSSLQRTLAVHAKPVLVKTTFNPIKQTPSIIYDSTNELFPSSKRLQSSASLSSTGYDSNSSPSMLSKRHSLITSHSNDLSTSSDERQRLNPWILYESELGTPITIANSYSSDDVFDSPSSISRSRVKINHSPTSTFERRPVSVIRHTSIRNPPVLNSPSISSTSSTSSTKFIVQTTSFPDSNNSTNEKLQLNDDSAEKCLSLRRKHTLRSTSSTGFQIQQGGSSTPSPVVVKKQTNEREDSPLPIVENPLFQQHSPPRKPPRTFQHENRYDYLSQTIDQKVPSSSSSSSDSPTFDLGARSASCMDLTVGVSNALLSSGLLPLNKSIDNTNNFIPHENIYEELKTPVSTFNKQDGQQFLYNNSKKSQTMKPVQSDLGIRTSITKPKQNHPFTNIKSAMKKGISEPNLAKTKSSSFFSPRGLINRFKRILPLSLSKQSLNDSNVMTIDSDDSASTTSENNDDIRISRLDHVSRVKNVYDSLGTGSHMTSLFTEPSHSTASRELKTLYDYVVHILPEQELGYFANGNGCLSLSNLNINHQIHTSTSIRFQYPLDANTELSLKYFCFPDQHDSNNNHNTFLSSKTSKPEYFRFTLTDMRGVRQHGYCSRFTHKGILNALCIVSPCDMLDLYEKILSTATELFLSYKEEDAKRFLKEIYPHRLPNRGDTIHIHTTTVGLYTLKCDYDRRKQLIDSINLLSLSTDTIIKIFSSILYEQKLIFIANELGPLTRLINTFICLLYPFSWPHTYVPILPALMLDILQAPTPYIIGILRSCEHYLCDNDEFLSQDNSDILIVDIDHDHIYSINDYLSNDSSRGSIDNLNNKTHSKFQILPKIFKIELKQEISFLRKHKQNLSLDECQQRLRNIFMSIFIQSCYNYKDYLNHIFDIEHFIQSKQHTIELFLEWFTRTQIFELFIRQKLETDHSNQFAITFDLACEKYRRTLKKQIPERITVKSVKRKAAIRANKQDHRL</sequence>
<dbReference type="Gene3D" id="3.40.50.11500">
    <property type="match status" value="1"/>
</dbReference>
<reference evidence="3" key="1">
    <citation type="submission" date="2021-02" db="EMBL/GenBank/DDBJ databases">
        <authorList>
            <person name="Nowell W R."/>
        </authorList>
    </citation>
    <scope>NUCLEOTIDE SEQUENCE</scope>
</reference>
<accession>A0A814M0V4</accession>
<dbReference type="SMART" id="SM00800">
    <property type="entry name" value="uDENN"/>
    <property type="match status" value="1"/>
</dbReference>
<dbReference type="OrthoDB" id="10266080at2759"/>
<evidence type="ECO:0000313" key="5">
    <source>
        <dbReference type="EMBL" id="CAF1512530.1"/>
    </source>
</evidence>
<dbReference type="EMBL" id="CAJNOI010000108">
    <property type="protein sequence ID" value="CAF1072922.1"/>
    <property type="molecule type" value="Genomic_DNA"/>
</dbReference>
<dbReference type="EMBL" id="CAJNOM010000587">
    <property type="protein sequence ID" value="CAF1512530.1"/>
    <property type="molecule type" value="Genomic_DNA"/>
</dbReference>
<dbReference type="Proteomes" id="UP000663877">
    <property type="component" value="Unassembled WGS sequence"/>
</dbReference>
<dbReference type="InterPro" id="IPR043153">
    <property type="entry name" value="DENN_C"/>
</dbReference>
<feature type="region of interest" description="Disordered" evidence="1">
    <location>
        <begin position="243"/>
        <end position="277"/>
    </location>
</feature>
<feature type="domain" description="UDENN" evidence="2">
    <location>
        <begin position="719"/>
        <end position="1116"/>
    </location>
</feature>
<evidence type="ECO:0000313" key="6">
    <source>
        <dbReference type="Proteomes" id="UP000663832"/>
    </source>
</evidence>
<dbReference type="AlphaFoldDB" id="A0A814M0V4"/>
<evidence type="ECO:0000313" key="7">
    <source>
        <dbReference type="Proteomes" id="UP000663877"/>
    </source>
</evidence>